<keyword evidence="11 14" id="KW-1133">Transmembrane helix</keyword>
<feature type="domain" description="HAMP" evidence="16">
    <location>
        <begin position="173"/>
        <end position="225"/>
    </location>
</feature>
<dbReference type="Pfam" id="PF00512">
    <property type="entry name" value="HisKA"/>
    <property type="match status" value="1"/>
</dbReference>
<dbReference type="SUPFAM" id="SSF158472">
    <property type="entry name" value="HAMP domain-like"/>
    <property type="match status" value="1"/>
</dbReference>
<evidence type="ECO:0000313" key="17">
    <source>
        <dbReference type="EMBL" id="PRO66059.1"/>
    </source>
</evidence>
<dbReference type="Gene3D" id="3.30.565.10">
    <property type="entry name" value="Histidine kinase-like ATPase, C-terminal domain"/>
    <property type="match status" value="1"/>
</dbReference>
<evidence type="ECO:0000256" key="2">
    <source>
        <dbReference type="ARBA" id="ARBA00004651"/>
    </source>
</evidence>
<keyword evidence="7 14" id="KW-0812">Transmembrane</keyword>
<evidence type="ECO:0000256" key="6">
    <source>
        <dbReference type="ARBA" id="ARBA00022679"/>
    </source>
</evidence>
<dbReference type="RefSeq" id="WP_105958743.1">
    <property type="nucleotide sequence ID" value="NZ_PVNS01000005.1"/>
</dbReference>
<dbReference type="GO" id="GO:0005524">
    <property type="term" value="F:ATP binding"/>
    <property type="evidence" value="ECO:0007669"/>
    <property type="project" value="UniProtKB-KW"/>
</dbReference>
<evidence type="ECO:0000256" key="7">
    <source>
        <dbReference type="ARBA" id="ARBA00022692"/>
    </source>
</evidence>
<dbReference type="Proteomes" id="UP000243650">
    <property type="component" value="Unassembled WGS sequence"/>
</dbReference>
<keyword evidence="13 14" id="KW-0472">Membrane</keyword>
<keyword evidence="4" id="KW-1003">Cell membrane</keyword>
<dbReference type="InterPro" id="IPR005467">
    <property type="entry name" value="His_kinase_dom"/>
</dbReference>
<dbReference type="GO" id="GO:0000155">
    <property type="term" value="F:phosphorelay sensor kinase activity"/>
    <property type="evidence" value="ECO:0007669"/>
    <property type="project" value="InterPro"/>
</dbReference>
<evidence type="ECO:0000256" key="5">
    <source>
        <dbReference type="ARBA" id="ARBA00022553"/>
    </source>
</evidence>
<dbReference type="OrthoDB" id="9813151at2"/>
<dbReference type="InterPro" id="IPR003661">
    <property type="entry name" value="HisK_dim/P_dom"/>
</dbReference>
<dbReference type="Pfam" id="PF02518">
    <property type="entry name" value="HATPase_c"/>
    <property type="match status" value="1"/>
</dbReference>
<dbReference type="InterPro" id="IPR050428">
    <property type="entry name" value="TCS_sensor_his_kinase"/>
</dbReference>
<dbReference type="Gene3D" id="1.10.287.130">
    <property type="match status" value="1"/>
</dbReference>
<dbReference type="CDD" id="cd06225">
    <property type="entry name" value="HAMP"/>
    <property type="match status" value="1"/>
</dbReference>
<dbReference type="SMART" id="SM00388">
    <property type="entry name" value="HisKA"/>
    <property type="match status" value="1"/>
</dbReference>
<dbReference type="EMBL" id="PVNS01000005">
    <property type="protein sequence ID" value="PRO66059.1"/>
    <property type="molecule type" value="Genomic_DNA"/>
</dbReference>
<evidence type="ECO:0000256" key="8">
    <source>
        <dbReference type="ARBA" id="ARBA00022741"/>
    </source>
</evidence>
<evidence type="ECO:0000256" key="12">
    <source>
        <dbReference type="ARBA" id="ARBA00023012"/>
    </source>
</evidence>
<dbReference type="SUPFAM" id="SSF47384">
    <property type="entry name" value="Homodimeric domain of signal transducing histidine kinase"/>
    <property type="match status" value="1"/>
</dbReference>
<comment type="caution">
    <text evidence="17">The sequence shown here is derived from an EMBL/GenBank/DDBJ whole genome shotgun (WGS) entry which is preliminary data.</text>
</comment>
<evidence type="ECO:0000256" key="10">
    <source>
        <dbReference type="ARBA" id="ARBA00022840"/>
    </source>
</evidence>
<organism evidence="17 18">
    <name type="scientific">Alkalicoccus urumqiensis</name>
    <name type="common">Bacillus urumqiensis</name>
    <dbReference type="NCBI Taxonomy" id="1548213"/>
    <lineage>
        <taxon>Bacteria</taxon>
        <taxon>Bacillati</taxon>
        <taxon>Bacillota</taxon>
        <taxon>Bacilli</taxon>
        <taxon>Bacillales</taxon>
        <taxon>Bacillaceae</taxon>
        <taxon>Alkalicoccus</taxon>
    </lineage>
</organism>
<dbReference type="SMART" id="SM00304">
    <property type="entry name" value="HAMP"/>
    <property type="match status" value="1"/>
</dbReference>
<dbReference type="Gene3D" id="6.10.340.10">
    <property type="match status" value="1"/>
</dbReference>
<evidence type="ECO:0000259" key="16">
    <source>
        <dbReference type="PROSITE" id="PS50885"/>
    </source>
</evidence>
<dbReference type="SMART" id="SM00387">
    <property type="entry name" value="HATPase_c"/>
    <property type="match status" value="1"/>
</dbReference>
<keyword evidence="9" id="KW-0418">Kinase</keyword>
<evidence type="ECO:0000256" key="9">
    <source>
        <dbReference type="ARBA" id="ARBA00022777"/>
    </source>
</evidence>
<comment type="subcellular location">
    <subcellularLocation>
        <location evidence="2">Cell membrane</location>
        <topology evidence="2">Multi-pass membrane protein</topology>
    </subcellularLocation>
</comment>
<dbReference type="CDD" id="cd00082">
    <property type="entry name" value="HisKA"/>
    <property type="match status" value="1"/>
</dbReference>
<dbReference type="AlphaFoldDB" id="A0A2P6MIF5"/>
<protein>
    <recommendedName>
        <fullName evidence="3">histidine kinase</fullName>
        <ecNumber evidence="3">2.7.13.3</ecNumber>
    </recommendedName>
</protein>
<dbReference type="CDD" id="cd00075">
    <property type="entry name" value="HATPase"/>
    <property type="match status" value="1"/>
</dbReference>
<accession>A0A2P6MIF5</accession>
<evidence type="ECO:0000256" key="11">
    <source>
        <dbReference type="ARBA" id="ARBA00022989"/>
    </source>
</evidence>
<dbReference type="InterPro" id="IPR004358">
    <property type="entry name" value="Sig_transdc_His_kin-like_C"/>
</dbReference>
<gene>
    <name evidence="17" type="ORF">C6I21_07090</name>
</gene>
<dbReference type="PROSITE" id="PS50109">
    <property type="entry name" value="HIS_KIN"/>
    <property type="match status" value="1"/>
</dbReference>
<dbReference type="EC" id="2.7.13.3" evidence="3"/>
<evidence type="ECO:0000259" key="15">
    <source>
        <dbReference type="PROSITE" id="PS50109"/>
    </source>
</evidence>
<dbReference type="InterPro" id="IPR003660">
    <property type="entry name" value="HAMP_dom"/>
</dbReference>
<dbReference type="PROSITE" id="PS50885">
    <property type="entry name" value="HAMP"/>
    <property type="match status" value="1"/>
</dbReference>
<dbReference type="PANTHER" id="PTHR45436:SF5">
    <property type="entry name" value="SENSOR HISTIDINE KINASE TRCS"/>
    <property type="match status" value="1"/>
</dbReference>
<evidence type="ECO:0000256" key="4">
    <source>
        <dbReference type="ARBA" id="ARBA00022475"/>
    </source>
</evidence>
<name>A0A2P6MIF5_ALKUR</name>
<evidence type="ECO:0000256" key="13">
    <source>
        <dbReference type="ARBA" id="ARBA00023136"/>
    </source>
</evidence>
<reference evidence="17 18" key="1">
    <citation type="submission" date="2018-03" db="EMBL/GenBank/DDBJ databases">
        <title>Bacillus urumqiensis sp. nov., a moderately haloalkaliphilic bacterium isolated from a salt lake.</title>
        <authorList>
            <person name="Zhao B."/>
            <person name="Liao Z."/>
        </authorList>
    </citation>
    <scope>NUCLEOTIDE SEQUENCE [LARGE SCALE GENOMIC DNA]</scope>
    <source>
        <strain evidence="17 18">BZ-SZ-XJ18</strain>
    </source>
</reference>
<keyword evidence="5" id="KW-0597">Phosphoprotein</keyword>
<feature type="domain" description="Histidine kinase" evidence="15">
    <location>
        <begin position="233"/>
        <end position="446"/>
    </location>
</feature>
<dbReference type="InterPro" id="IPR003594">
    <property type="entry name" value="HATPase_dom"/>
</dbReference>
<keyword evidence="18" id="KW-1185">Reference proteome</keyword>
<dbReference type="InterPro" id="IPR036890">
    <property type="entry name" value="HATPase_C_sf"/>
</dbReference>
<keyword evidence="8" id="KW-0547">Nucleotide-binding</keyword>
<dbReference type="InterPro" id="IPR036097">
    <property type="entry name" value="HisK_dim/P_sf"/>
</dbReference>
<keyword evidence="6" id="KW-0808">Transferase</keyword>
<dbReference type="FunFam" id="1.10.287.130:FF:000001">
    <property type="entry name" value="Two-component sensor histidine kinase"/>
    <property type="match status" value="1"/>
</dbReference>
<sequence>MKLPSLIALFSFLMALTLVSLLSISFYVSSKSFFDEELLRDASQRLAAHADVIEQNYHEGTFDHIVTMEEREPGTVYVQFAADGSVLRSSGTFNESLRAEYAAWIDRNPLPRASFVDGRAYAAHPYGGGDGYLFIDQSPERFDEAAGSLLRWTLVTAAASLPLAFFLIILLIRTLTRPITRLSEAAAGIARGDFQARMNWKRRDELGELSRRIDSMAAQLDHYRQSRKQLLASISHDLRTPLTYVKGYAALLKDRFSGDPDVLEQTSVIHQEAVRMERLVQDLFELNHMDEGLRTFHLTPESIVDFLGMMEEQYLPFVQASGHRLHVVVPDVDDMLLVDRERLEQAVYNLLRNAVLYTPEGSEITLGVRHRKERLCLVVEDDGPGLSEEDMLHVWDRFYRGESRTSGSGLGLAIVKQLTESQRGTVHAENQASGGARFLLCFPVFRPGKKQ</sequence>
<dbReference type="PRINTS" id="PR00344">
    <property type="entry name" value="BCTRLSENSOR"/>
</dbReference>
<keyword evidence="10" id="KW-0067">ATP-binding</keyword>
<evidence type="ECO:0000256" key="1">
    <source>
        <dbReference type="ARBA" id="ARBA00000085"/>
    </source>
</evidence>
<comment type="catalytic activity">
    <reaction evidence="1">
        <text>ATP + protein L-histidine = ADP + protein N-phospho-L-histidine.</text>
        <dbReference type="EC" id="2.7.13.3"/>
    </reaction>
</comment>
<dbReference type="Pfam" id="PF00672">
    <property type="entry name" value="HAMP"/>
    <property type="match status" value="1"/>
</dbReference>
<evidence type="ECO:0000256" key="3">
    <source>
        <dbReference type="ARBA" id="ARBA00012438"/>
    </source>
</evidence>
<evidence type="ECO:0000256" key="14">
    <source>
        <dbReference type="SAM" id="Phobius"/>
    </source>
</evidence>
<evidence type="ECO:0000313" key="18">
    <source>
        <dbReference type="Proteomes" id="UP000243650"/>
    </source>
</evidence>
<proteinExistence type="predicted"/>
<dbReference type="PANTHER" id="PTHR45436">
    <property type="entry name" value="SENSOR HISTIDINE KINASE YKOH"/>
    <property type="match status" value="1"/>
</dbReference>
<dbReference type="SUPFAM" id="SSF55874">
    <property type="entry name" value="ATPase domain of HSP90 chaperone/DNA topoisomerase II/histidine kinase"/>
    <property type="match status" value="1"/>
</dbReference>
<dbReference type="GO" id="GO:0005886">
    <property type="term" value="C:plasma membrane"/>
    <property type="evidence" value="ECO:0007669"/>
    <property type="project" value="UniProtKB-SubCell"/>
</dbReference>
<feature type="transmembrane region" description="Helical" evidence="14">
    <location>
        <begin position="149"/>
        <end position="172"/>
    </location>
</feature>
<keyword evidence="12" id="KW-0902">Two-component regulatory system</keyword>